<dbReference type="Gene3D" id="3.40.50.12780">
    <property type="entry name" value="N-terminal domain of ligase-like"/>
    <property type="match status" value="1"/>
</dbReference>
<dbReference type="Proteomes" id="UP000663836">
    <property type="component" value="Unassembled WGS sequence"/>
</dbReference>
<protein>
    <recommendedName>
        <fullName evidence="1">Carrier domain-containing protein</fullName>
    </recommendedName>
</protein>
<dbReference type="PANTHER" id="PTHR45527">
    <property type="entry name" value="NONRIBOSOMAL PEPTIDE SYNTHETASE"/>
    <property type="match status" value="1"/>
</dbReference>
<dbReference type="SUPFAM" id="SSF47336">
    <property type="entry name" value="ACP-like"/>
    <property type="match status" value="1"/>
</dbReference>
<dbReference type="SUPFAM" id="SSF51161">
    <property type="entry name" value="Trimeric LpxA-like enzymes"/>
    <property type="match status" value="2"/>
</dbReference>
<dbReference type="PROSITE" id="PS50075">
    <property type="entry name" value="CARRIER"/>
    <property type="match status" value="1"/>
</dbReference>
<dbReference type="GO" id="GO:0003824">
    <property type="term" value="F:catalytic activity"/>
    <property type="evidence" value="ECO:0007669"/>
    <property type="project" value="InterPro"/>
</dbReference>
<dbReference type="InterPro" id="IPR011004">
    <property type="entry name" value="Trimer_LpxA-like_sf"/>
</dbReference>
<dbReference type="Gene3D" id="3.30.559.10">
    <property type="entry name" value="Chloramphenicol acetyltransferase-like domain"/>
    <property type="match status" value="1"/>
</dbReference>
<dbReference type="EMBL" id="CAJOBD010006996">
    <property type="protein sequence ID" value="CAF4075782.1"/>
    <property type="molecule type" value="Genomic_DNA"/>
</dbReference>
<evidence type="ECO:0000313" key="3">
    <source>
        <dbReference type="Proteomes" id="UP000663836"/>
    </source>
</evidence>
<dbReference type="Gene3D" id="3.30.300.30">
    <property type="match status" value="1"/>
</dbReference>
<dbReference type="GO" id="GO:0044550">
    <property type="term" value="P:secondary metabolite biosynthetic process"/>
    <property type="evidence" value="ECO:0007669"/>
    <property type="project" value="TreeGrafter"/>
</dbReference>
<dbReference type="InterPro" id="IPR042099">
    <property type="entry name" value="ANL_N_sf"/>
</dbReference>
<dbReference type="PANTHER" id="PTHR45527:SF1">
    <property type="entry name" value="FATTY ACID SYNTHASE"/>
    <property type="match status" value="1"/>
</dbReference>
<name>A0A819TJA0_9BILA</name>
<proteinExistence type="predicted"/>
<dbReference type="AlphaFoldDB" id="A0A819TJA0"/>
<comment type="caution">
    <text evidence="2">The sequence shown here is derived from an EMBL/GenBank/DDBJ whole genome shotgun (WGS) entry which is preliminary data.</text>
</comment>
<dbReference type="GO" id="GO:0043041">
    <property type="term" value="P:amino acid activation for nonribosomal peptide biosynthetic process"/>
    <property type="evidence" value="ECO:0007669"/>
    <property type="project" value="TreeGrafter"/>
</dbReference>
<dbReference type="SUPFAM" id="SSF56801">
    <property type="entry name" value="Acetyl-CoA synthetase-like"/>
    <property type="match status" value="1"/>
</dbReference>
<feature type="non-terminal residue" evidence="2">
    <location>
        <position position="1"/>
    </location>
</feature>
<accession>A0A819TJA0</accession>
<dbReference type="InterPro" id="IPR045851">
    <property type="entry name" value="AMP-bd_C_sf"/>
</dbReference>
<evidence type="ECO:0000313" key="2">
    <source>
        <dbReference type="EMBL" id="CAF4075782.1"/>
    </source>
</evidence>
<evidence type="ECO:0000259" key="1">
    <source>
        <dbReference type="PROSITE" id="PS50075"/>
    </source>
</evidence>
<dbReference type="Gene3D" id="3.30.559.30">
    <property type="entry name" value="Nonribosomal peptide synthetase, condensation domain"/>
    <property type="match status" value="1"/>
</dbReference>
<dbReference type="Gene3D" id="1.10.1200.10">
    <property type="entry name" value="ACP-like"/>
    <property type="match status" value="1"/>
</dbReference>
<dbReference type="SUPFAM" id="SSF52777">
    <property type="entry name" value="CoA-dependent acyltransferases"/>
    <property type="match status" value="2"/>
</dbReference>
<dbReference type="GO" id="GO:0005737">
    <property type="term" value="C:cytoplasm"/>
    <property type="evidence" value="ECO:0007669"/>
    <property type="project" value="TreeGrafter"/>
</dbReference>
<gene>
    <name evidence="2" type="ORF">JBS370_LOCUS30415</name>
</gene>
<reference evidence="2" key="1">
    <citation type="submission" date="2021-02" db="EMBL/GenBank/DDBJ databases">
        <authorList>
            <person name="Nowell W R."/>
        </authorList>
    </citation>
    <scope>NUCLEOTIDE SEQUENCE</scope>
</reference>
<dbReference type="Gene3D" id="2.160.10.10">
    <property type="entry name" value="Hexapeptide repeat proteins"/>
    <property type="match status" value="2"/>
</dbReference>
<organism evidence="2 3">
    <name type="scientific">Rotaria sordida</name>
    <dbReference type="NCBI Taxonomy" id="392033"/>
    <lineage>
        <taxon>Eukaryota</taxon>
        <taxon>Metazoa</taxon>
        <taxon>Spiralia</taxon>
        <taxon>Gnathifera</taxon>
        <taxon>Rotifera</taxon>
        <taxon>Eurotatoria</taxon>
        <taxon>Bdelloidea</taxon>
        <taxon>Philodinida</taxon>
        <taxon>Philodinidae</taxon>
        <taxon>Rotaria</taxon>
    </lineage>
</organism>
<dbReference type="Pfam" id="PF00668">
    <property type="entry name" value="Condensation"/>
    <property type="match status" value="1"/>
</dbReference>
<dbReference type="GO" id="GO:0031177">
    <property type="term" value="F:phosphopantetheine binding"/>
    <property type="evidence" value="ECO:0007669"/>
    <property type="project" value="TreeGrafter"/>
</dbReference>
<dbReference type="InterPro" id="IPR001242">
    <property type="entry name" value="Condensation_dom"/>
</dbReference>
<sequence>PASDAQARIWLDEQIRFNSDKSLIAIYNMPFFYRLCPGHTLSIQQLRQALQLIVRKHQSLRTSLFFDKEKNQLMQRIIDYNNNNNNNTLFEFIESHFETHDEFELIMQDEKRNSLLFDPGQGLVFRCHILHHTPISSNDLLCDKDAIIFNFHHALFDFPSMDLFLHDLNQAYTTSELSTNEDTILHYLDYATIEQQMSMTAASMFWLDSLHDCNLDHSLPLPFDRYRLSNEHRTGRGISVSFNFGEDLSHDFLSYSSSHSITVEQLILASYFAFLFKLTNGESDLCIGMNTDGRYKEELKSMIGMFVNAIPLRCQLDPHWSFHQLVEHVKEIITNSLKYSYFPLQRILNQYPNTIKPAFLETSFEFQSYTSKSSKNEVMIGNARLVAVPFSIKIGEDEIMSKFDFTLTIQHDLDIDQLSCTINASLDLFDRKTIDIITQRFHSMLEQLFNVEDVQINKPTHELSLILSDEKFLMKSMNNTQVIGVIAIEMAGGVYCPLSPRDPKHRLHMLIVADKKSIAIGAPLPNYKCTILDEFSQPPAMGQDGELLVGGVGVFAGYLGRNDLTTKSLVEVDDEIFYRTGDLVRMDSNGLLHYQGREDHQIKLHGQRIELGEIEQCLLKTSISACVVIKWDDDHLIAYVQRSNINEEQLRQHCQYHLPLHMIPSLFVLLEKLPLNANGKIDRKLLPAPQFSPLTNIDKTDVIPLTPLEEHLKCIFSKAFHNESPNVNVSFGQLGGTSLDAIRAVVFIRQEICTKVDANLLFANPSIRQLARVIEPLLVTYDDSSVTNTALQLQEDQDRPMPSLCIEILGAHIEDDVKFAEFQQILRFPSNLLNIEHSLTTFGGVNLAPFEMTKEGLCYLDEIHLGSDVYFGNKCTIMPATKLPSKTIVGSFTLVTQKTVNAQSNCVLFGIPAREMPFVIPDDTSVEFFAFVGPYLSRTQFLVFLFRILGAQIGSDVILSDIRCLTDPHLVNIGDHVRLNMGASVQAHTFEQRIFKLAPITVKHSSVLMTNTLVLSGSTLQGQNRILPWTLVMKEDQLPPNTSWSGVPAKQVI</sequence>
<dbReference type="InterPro" id="IPR036736">
    <property type="entry name" value="ACP-like_sf"/>
</dbReference>
<dbReference type="InterPro" id="IPR023213">
    <property type="entry name" value="CAT-like_dom_sf"/>
</dbReference>
<dbReference type="InterPro" id="IPR009081">
    <property type="entry name" value="PP-bd_ACP"/>
</dbReference>
<feature type="domain" description="Carrier" evidence="1">
    <location>
        <begin position="703"/>
        <end position="778"/>
    </location>
</feature>
<dbReference type="Pfam" id="PF00550">
    <property type="entry name" value="PP-binding"/>
    <property type="match status" value="1"/>
</dbReference>